<dbReference type="CDD" id="cd17646">
    <property type="entry name" value="A_NRPS_AB3403-like"/>
    <property type="match status" value="1"/>
</dbReference>
<dbReference type="PANTHER" id="PTHR45527:SF1">
    <property type="entry name" value="FATTY ACID SYNTHASE"/>
    <property type="match status" value="1"/>
</dbReference>
<keyword evidence="4" id="KW-0597">Phosphoprotein</keyword>
<keyword evidence="6" id="KW-0443">Lipid metabolism</keyword>
<evidence type="ECO:0000256" key="6">
    <source>
        <dbReference type="ARBA" id="ARBA00023098"/>
    </source>
</evidence>
<dbReference type="InterPro" id="IPR045851">
    <property type="entry name" value="AMP-bd_C_sf"/>
</dbReference>
<dbReference type="FunFam" id="3.40.50.980:FF:000001">
    <property type="entry name" value="Non-ribosomal peptide synthetase"/>
    <property type="match status" value="1"/>
</dbReference>
<dbReference type="Proteomes" id="UP000542125">
    <property type="component" value="Unassembled WGS sequence"/>
</dbReference>
<dbReference type="GO" id="GO:0047527">
    <property type="term" value="F:2,3-dihydroxybenzoate-serine ligase activity"/>
    <property type="evidence" value="ECO:0007669"/>
    <property type="project" value="TreeGrafter"/>
</dbReference>
<dbReference type="FunFam" id="1.10.1200.10:FF:000005">
    <property type="entry name" value="Nonribosomal peptide synthetase 1"/>
    <property type="match status" value="1"/>
</dbReference>
<dbReference type="Gene3D" id="1.10.1200.10">
    <property type="entry name" value="ACP-like"/>
    <property type="match status" value="2"/>
</dbReference>
<dbReference type="SMART" id="SM00823">
    <property type="entry name" value="PKS_PP"/>
    <property type="match status" value="2"/>
</dbReference>
<dbReference type="InterPro" id="IPR010071">
    <property type="entry name" value="AA_adenyl_dom"/>
</dbReference>
<dbReference type="SUPFAM" id="SSF47336">
    <property type="entry name" value="ACP-like"/>
    <property type="match status" value="2"/>
</dbReference>
<evidence type="ECO:0000256" key="3">
    <source>
        <dbReference type="ARBA" id="ARBA00022450"/>
    </source>
</evidence>
<dbReference type="SUPFAM" id="SSF52777">
    <property type="entry name" value="CoA-dependent acyltransferases"/>
    <property type="match status" value="2"/>
</dbReference>
<accession>A0A7Y9LNV2</accession>
<evidence type="ECO:0000256" key="4">
    <source>
        <dbReference type="ARBA" id="ARBA00022553"/>
    </source>
</evidence>
<evidence type="ECO:0000313" key="10">
    <source>
        <dbReference type="Proteomes" id="UP000542125"/>
    </source>
</evidence>
<dbReference type="Pfam" id="PF00668">
    <property type="entry name" value="Condensation"/>
    <property type="match status" value="1"/>
</dbReference>
<dbReference type="FunFam" id="3.40.50.980:FF:000002">
    <property type="entry name" value="Enterobactin synthetase component F"/>
    <property type="match status" value="1"/>
</dbReference>
<proteinExistence type="inferred from homology"/>
<dbReference type="RefSeq" id="WP_179589105.1">
    <property type="nucleotide sequence ID" value="NZ_JACBYR010000002.1"/>
</dbReference>
<dbReference type="Pfam" id="PF13193">
    <property type="entry name" value="AMP-binding_C"/>
    <property type="match status" value="1"/>
</dbReference>
<evidence type="ECO:0000256" key="5">
    <source>
        <dbReference type="ARBA" id="ARBA00022832"/>
    </source>
</evidence>
<feature type="region of interest" description="Disordered" evidence="7">
    <location>
        <begin position="1747"/>
        <end position="1782"/>
    </location>
</feature>
<dbReference type="Gene3D" id="3.30.559.10">
    <property type="entry name" value="Chloramphenicol acetyltransferase-like domain"/>
    <property type="match status" value="1"/>
</dbReference>
<dbReference type="InterPro" id="IPR009081">
    <property type="entry name" value="PP-bd_ACP"/>
</dbReference>
<protein>
    <submittedName>
        <fullName evidence="9">Amino acid adenylation domain-containing protein</fullName>
    </submittedName>
</protein>
<dbReference type="GO" id="GO:0043041">
    <property type="term" value="P:amino acid activation for nonribosomal peptide biosynthetic process"/>
    <property type="evidence" value="ECO:0007669"/>
    <property type="project" value="TreeGrafter"/>
</dbReference>
<dbReference type="GO" id="GO:0008610">
    <property type="term" value="P:lipid biosynthetic process"/>
    <property type="evidence" value="ECO:0007669"/>
    <property type="project" value="InterPro"/>
</dbReference>
<dbReference type="InterPro" id="IPR020806">
    <property type="entry name" value="PKS_PP-bd"/>
</dbReference>
<dbReference type="CDD" id="cd19531">
    <property type="entry name" value="LCL_NRPS-like"/>
    <property type="match status" value="1"/>
</dbReference>
<evidence type="ECO:0000313" key="9">
    <source>
        <dbReference type="EMBL" id="NYE85097.1"/>
    </source>
</evidence>
<dbReference type="GO" id="GO:0071766">
    <property type="term" value="P:Actinobacterium-type cell wall biogenesis"/>
    <property type="evidence" value="ECO:0007669"/>
    <property type="project" value="UniProtKB-ARBA"/>
</dbReference>
<dbReference type="SUPFAM" id="SSF56801">
    <property type="entry name" value="Acetyl-CoA synthetase-like"/>
    <property type="match status" value="2"/>
</dbReference>
<dbReference type="EMBL" id="JACBYR010000002">
    <property type="protein sequence ID" value="NYE85097.1"/>
    <property type="molecule type" value="Genomic_DNA"/>
</dbReference>
<dbReference type="InterPro" id="IPR040097">
    <property type="entry name" value="FAAL/FAAC"/>
</dbReference>
<dbReference type="InterPro" id="IPR000873">
    <property type="entry name" value="AMP-dep_synth/lig_dom"/>
</dbReference>
<dbReference type="PANTHER" id="PTHR45527">
    <property type="entry name" value="NONRIBOSOMAL PEPTIDE SYNTHETASE"/>
    <property type="match status" value="1"/>
</dbReference>
<dbReference type="InterPro" id="IPR006162">
    <property type="entry name" value="Ppantetheine_attach_site"/>
</dbReference>
<reference evidence="9 10" key="1">
    <citation type="submission" date="2020-07" db="EMBL/GenBank/DDBJ databases">
        <title>Genomic Encyclopedia of Type Strains, Phase IV (KMG-V): Genome sequencing to study the core and pangenomes of soil and plant-associated prokaryotes.</title>
        <authorList>
            <person name="Whitman W."/>
        </authorList>
    </citation>
    <scope>NUCLEOTIDE SEQUENCE [LARGE SCALE GENOMIC DNA]</scope>
    <source>
        <strain evidence="9 10">SAS40</strain>
    </source>
</reference>
<dbReference type="PROSITE" id="PS00012">
    <property type="entry name" value="PHOSPHOPANTETHEINE"/>
    <property type="match status" value="1"/>
</dbReference>
<dbReference type="Pfam" id="PF00501">
    <property type="entry name" value="AMP-binding"/>
    <property type="match status" value="2"/>
</dbReference>
<dbReference type="InterPro" id="IPR001242">
    <property type="entry name" value="Condensation_dom"/>
</dbReference>
<dbReference type="CDD" id="cd05931">
    <property type="entry name" value="FAAL"/>
    <property type="match status" value="1"/>
</dbReference>
<sequence length="1782" mass="193750">MTTDSASMNDTFIPPTDFVECLQELAAARPDDTALTVVAERNDHWIETVLTYRVFTQRVLALAATLQRLFTRDERVLILLDNDEHYAVSMFACFHAGVIAVPVFPPESARPQHMARLAGIAVDAQASGILTLSTLKDMVGTAASQLGVSTVIAVDDIDRTVADTWHPHRPAADDVAFLQYTSGSTSAPKGVMVTHANLMANERAIREGLSIGASDIFGVWSPLFHDMGLIGGLLQPFYSGIPCVLSSPRFFLERPVRWLQMIARHRVTISGGPDFAYRLCLDRINDAQIDDLDLSSWRIAYTGAEPVRHDTMDAFSQRFASAGFDAGAVYPCYGLAEATLFVTGGRRGNGMVVSRFDDSALGDRRVQPDLEGAALVGCGSVPHGHHVRIADPDTGRPAADGVIGEIWAAGASIASGYWNKPAETAAAFVERDGTRWLRTGDLGFLHDGHLFVAGRLKDMIIVRGHNLYPHDIERVVESQIEAVRKGRVAAFAVLIDGIEGIGVAAEVSRGLQKLVAPQILADAIGVAVSEQCGQAPATIVLLNPGAMPKTSSGKLQRSACRKGWEKRSLDAYAAFQNGQCVVGEGTAGASGTPHATAAADATASDDVTRDLADIWRDLLGHDPSFRYASDAHFLALGGNSLAAVQLAARISQHWCVPFTISHIFDHPRLAAQAAAIRAQKQSGAPVPADVIPVLSADRRAQPLPLSSAQQRQWFLWRMDPLSTAYHVLGALRLKGQIDIDALRHAVSVMAKRHESLRTTFIVESDGAISQVVHADRTIDVQLVDLRHVASAERDVRSTASLHALLGDPFDLIDGPVARVALVWLDEQVCILALAMHHIVSDGASMRILMSELGAMYSAGTAVDADTVLPAAPLQHGDYAVWEQAGGNDRDTAQQLTYWRETLAVEPGDAHPVLTLATDHPRTSTTQYVGGRCSLPLQEALLSRLRALAARHDATLPMLLLSAFQALLYRYTGQRDIRVGVPVANRTQPQLANVVGLFVNTLVVRQLFEGGEPLDQVLTNTRHAMIGAQRHPSLPLEALVEVLNPERSASHSPLFQVLFNYLQDDRNALEQWRHVEVERCELTPSDAQFDLALDVHERVQGAVTATFVYAANLFESATIDRMSRHFLRVLTAFADDPLGCVGDVNLLEPSEQQDLCVWSEDPTPYQEDEPVHRLIERQAGQHPDRIAVLFAGQSMTYAELNRRANRLAHYLMGLGAANDGLIGVCMERSPELVVAMLAVLKAGAAYVPLEPAYPAKRIADMLHESGVILSLTHTPTHATVARHDTLPFINVDALDLAGFSTANTGVEVHGENLAYVIYTSGSTGRPKGAANRHGALLNRLAWMQDAYALDPSDAVLQKTPFSFDVSVWEFFWPLMTGARLVLAEPGEHRDPERVRQLIRTHGITTLHFVPSMLAAFLSHDNAQACDKVKRIVCSGEALSAELQNDVFQKLPHVELVNLYGPTEAAIDVTHWTCHDDDAHLVPIGYPIGNVVVRVLDERLNQVPAGVAGELYLGGVALARGYAGRPGLSAERFVADVAAVGGARLYRTGDRVRWNAAGHLEYLGRLDHQVKIRGFRVELTEIEAQLLAQPEVRDAAVVVKETPGGQQLVAYLSARPGKIIDVFDMRDRLSRSLPDYMVPAALVVLTELPVSANGKLDRNALPAPVYISAHAYTAPQGRTEEIITDIWASALGLARVGAEDNFFELGGHSLLLVRVHAALEDALHPGLSVIDLFKYPTIRALARRIDHGHSDAEARRGMDHRSAPHAGRRAALLSRNRSHARSRS</sequence>
<evidence type="ECO:0000256" key="7">
    <source>
        <dbReference type="SAM" id="MobiDB-lite"/>
    </source>
</evidence>
<dbReference type="InterPro" id="IPR036736">
    <property type="entry name" value="ACP-like_sf"/>
</dbReference>
<dbReference type="InterPro" id="IPR023213">
    <property type="entry name" value="CAT-like_dom_sf"/>
</dbReference>
<dbReference type="FunFam" id="3.40.50.12780:FF:000013">
    <property type="entry name" value="Long-chain-fatty-acid--AMP ligase FadD32"/>
    <property type="match status" value="1"/>
</dbReference>
<feature type="domain" description="Carrier" evidence="8">
    <location>
        <begin position="602"/>
        <end position="680"/>
    </location>
</feature>
<organism evidence="9 10">
    <name type="scientific">Pigmentiphaga litoralis</name>
    <dbReference type="NCBI Taxonomy" id="516702"/>
    <lineage>
        <taxon>Bacteria</taxon>
        <taxon>Pseudomonadati</taxon>
        <taxon>Pseudomonadota</taxon>
        <taxon>Betaproteobacteria</taxon>
        <taxon>Burkholderiales</taxon>
        <taxon>Alcaligenaceae</taxon>
        <taxon>Pigmentiphaga</taxon>
    </lineage>
</organism>
<gene>
    <name evidence="9" type="ORF">FHW18_004404</name>
</gene>
<dbReference type="Gene3D" id="3.30.300.30">
    <property type="match status" value="2"/>
</dbReference>
<dbReference type="PROSITE" id="PS50075">
    <property type="entry name" value="CARRIER"/>
    <property type="match status" value="2"/>
</dbReference>
<keyword evidence="3" id="KW-0596">Phosphopantetheine</keyword>
<dbReference type="Gene3D" id="3.40.50.980">
    <property type="match status" value="2"/>
</dbReference>
<feature type="compositionally biased region" description="Basic and acidic residues" evidence="7">
    <location>
        <begin position="1747"/>
        <end position="1760"/>
    </location>
</feature>
<keyword evidence="5" id="KW-0276">Fatty acid metabolism</keyword>
<name>A0A7Y9LNV2_9BURK</name>
<dbReference type="Gene3D" id="3.30.559.30">
    <property type="entry name" value="Nonribosomal peptide synthetase, condensation domain"/>
    <property type="match status" value="1"/>
</dbReference>
<dbReference type="InterPro" id="IPR042099">
    <property type="entry name" value="ANL_N_sf"/>
</dbReference>
<dbReference type="GO" id="GO:0009366">
    <property type="term" value="C:enterobactin synthetase complex"/>
    <property type="evidence" value="ECO:0007669"/>
    <property type="project" value="TreeGrafter"/>
</dbReference>
<comment type="caution">
    <text evidence="9">The sequence shown here is derived from an EMBL/GenBank/DDBJ whole genome shotgun (WGS) entry which is preliminary data.</text>
</comment>
<dbReference type="NCBIfam" id="TIGR01733">
    <property type="entry name" value="AA-adenyl-dom"/>
    <property type="match status" value="1"/>
</dbReference>
<evidence type="ECO:0000256" key="2">
    <source>
        <dbReference type="ARBA" id="ARBA00006432"/>
    </source>
</evidence>
<dbReference type="GO" id="GO:0031177">
    <property type="term" value="F:phosphopantetheine binding"/>
    <property type="evidence" value="ECO:0007669"/>
    <property type="project" value="InterPro"/>
</dbReference>
<keyword evidence="10" id="KW-1185">Reference proteome</keyword>
<dbReference type="GO" id="GO:0005829">
    <property type="term" value="C:cytosol"/>
    <property type="evidence" value="ECO:0007669"/>
    <property type="project" value="TreeGrafter"/>
</dbReference>
<dbReference type="InterPro" id="IPR025110">
    <property type="entry name" value="AMP-bd_C"/>
</dbReference>
<dbReference type="FunFam" id="3.40.50.12780:FF:000012">
    <property type="entry name" value="Non-ribosomal peptide synthetase"/>
    <property type="match status" value="1"/>
</dbReference>
<dbReference type="Gene3D" id="2.30.38.10">
    <property type="entry name" value="Luciferase, Domain 3"/>
    <property type="match status" value="1"/>
</dbReference>
<comment type="similarity">
    <text evidence="2">Belongs to the ATP-dependent AMP-binding enzyme family.</text>
</comment>
<dbReference type="PROSITE" id="PS00455">
    <property type="entry name" value="AMP_BINDING"/>
    <property type="match status" value="2"/>
</dbReference>
<dbReference type="GO" id="GO:0009239">
    <property type="term" value="P:enterobactin biosynthetic process"/>
    <property type="evidence" value="ECO:0007669"/>
    <property type="project" value="TreeGrafter"/>
</dbReference>
<evidence type="ECO:0000256" key="1">
    <source>
        <dbReference type="ARBA" id="ARBA00001957"/>
    </source>
</evidence>
<comment type="cofactor">
    <cofactor evidence="1">
        <name>pantetheine 4'-phosphate</name>
        <dbReference type="ChEBI" id="CHEBI:47942"/>
    </cofactor>
</comment>
<dbReference type="FunFam" id="3.30.300.30:FF:000010">
    <property type="entry name" value="Enterobactin synthetase component F"/>
    <property type="match status" value="1"/>
</dbReference>
<dbReference type="GO" id="GO:0006631">
    <property type="term" value="P:fatty acid metabolic process"/>
    <property type="evidence" value="ECO:0007669"/>
    <property type="project" value="UniProtKB-KW"/>
</dbReference>
<dbReference type="InterPro" id="IPR020845">
    <property type="entry name" value="AMP-binding_CS"/>
</dbReference>
<dbReference type="Gene3D" id="3.40.50.12780">
    <property type="entry name" value="N-terminal domain of ligase-like"/>
    <property type="match status" value="1"/>
</dbReference>
<dbReference type="Pfam" id="PF00550">
    <property type="entry name" value="PP-binding"/>
    <property type="match status" value="2"/>
</dbReference>
<evidence type="ECO:0000259" key="8">
    <source>
        <dbReference type="PROSITE" id="PS50075"/>
    </source>
</evidence>
<feature type="domain" description="Carrier" evidence="8">
    <location>
        <begin position="1672"/>
        <end position="1747"/>
    </location>
</feature>